<gene>
    <name evidence="5" type="ORF">SAMN05421799_102222</name>
</gene>
<keyword evidence="3 4" id="KW-0479">Metal-binding</keyword>
<evidence type="ECO:0000256" key="3">
    <source>
        <dbReference type="ARBA" id="ARBA00022723"/>
    </source>
</evidence>
<dbReference type="InterPro" id="IPR036069">
    <property type="entry name" value="DUF34/NIF3_sf"/>
</dbReference>
<dbReference type="EMBL" id="FTOO01000002">
    <property type="protein sequence ID" value="SIS65718.1"/>
    <property type="molecule type" value="Genomic_DNA"/>
</dbReference>
<dbReference type="Pfam" id="PF01784">
    <property type="entry name" value="DUF34_NIF3"/>
    <property type="match status" value="1"/>
</dbReference>
<organism evidence="5 6">
    <name type="scientific">Alicyclobacillus vulcanalis</name>
    <dbReference type="NCBI Taxonomy" id="252246"/>
    <lineage>
        <taxon>Bacteria</taxon>
        <taxon>Bacillati</taxon>
        <taxon>Bacillota</taxon>
        <taxon>Bacilli</taxon>
        <taxon>Bacillales</taxon>
        <taxon>Alicyclobacillaceae</taxon>
        <taxon>Alicyclobacillus</taxon>
    </lineage>
</organism>
<dbReference type="PANTHER" id="PTHR13799:SF14">
    <property type="entry name" value="GTP CYCLOHYDROLASE 1 TYPE 2 HOMOLOG"/>
    <property type="match status" value="1"/>
</dbReference>
<evidence type="ECO:0000313" key="6">
    <source>
        <dbReference type="Proteomes" id="UP000186156"/>
    </source>
</evidence>
<feature type="binding site" evidence="4">
    <location>
        <position position="63"/>
    </location>
    <ligand>
        <name>a divalent metal cation</name>
        <dbReference type="ChEBI" id="CHEBI:60240"/>
        <label>1</label>
    </ligand>
</feature>
<dbReference type="SUPFAM" id="SSF102705">
    <property type="entry name" value="NIF3 (NGG1p interacting factor 3)-like"/>
    <property type="match status" value="1"/>
</dbReference>
<dbReference type="PANTHER" id="PTHR13799">
    <property type="entry name" value="NGG1 INTERACTING FACTOR 3"/>
    <property type="match status" value="1"/>
</dbReference>
<comment type="similarity">
    <text evidence="1">Belongs to the GTP cyclohydrolase I type 2/NIF3 family.</text>
</comment>
<keyword evidence="6" id="KW-1185">Reference proteome</keyword>
<sequence>MRARDVIALLQEMMPCDPSLVKVDGLVLGDELAPVSRIGVAFVASVPVLEAAREAGVDFLITHEGAFFRHEGDVAGEDPVLSQKRSLLRRLGISVYRLHDRPHRASPDWVAEGLAEALGWSGAIRERMAEPCDVPIVAWAQAMTFDDVVARVCARLGVRGLRVSGRVPVARRIALLPGYRGTGDLVARVFRESNADVILAGEGPEWEAMEYVRDACAMGLPRAVVWLGHQLSESPGMRRIAKELAAHCRVPVVFLDQESAFAWQDGTSQSSATARQDT</sequence>
<evidence type="ECO:0000313" key="5">
    <source>
        <dbReference type="EMBL" id="SIS65718.1"/>
    </source>
</evidence>
<proteinExistence type="inferred from homology"/>
<dbReference type="Gene3D" id="3.40.1390.30">
    <property type="entry name" value="NIF3 (NGG1p interacting factor 3)-like"/>
    <property type="match status" value="2"/>
</dbReference>
<dbReference type="Proteomes" id="UP000186156">
    <property type="component" value="Unassembled WGS sequence"/>
</dbReference>
<dbReference type="AlphaFoldDB" id="A0A1N7KVT9"/>
<evidence type="ECO:0000256" key="2">
    <source>
        <dbReference type="ARBA" id="ARBA00022112"/>
    </source>
</evidence>
<dbReference type="InterPro" id="IPR002678">
    <property type="entry name" value="DUF34/NIF3"/>
</dbReference>
<name>A0A1N7KVT9_9BACL</name>
<keyword evidence="5" id="KW-0378">Hydrolase</keyword>
<feature type="binding site" evidence="4">
    <location>
        <position position="233"/>
    </location>
    <ligand>
        <name>a divalent metal cation</name>
        <dbReference type="ChEBI" id="CHEBI:60240"/>
        <label>1</label>
    </ligand>
</feature>
<evidence type="ECO:0000256" key="1">
    <source>
        <dbReference type="ARBA" id="ARBA00006964"/>
    </source>
</evidence>
<reference evidence="6" key="1">
    <citation type="submission" date="2017-01" db="EMBL/GenBank/DDBJ databases">
        <authorList>
            <person name="Varghese N."/>
            <person name="Submissions S."/>
        </authorList>
    </citation>
    <scope>NUCLEOTIDE SEQUENCE [LARGE SCALE GENOMIC DNA]</scope>
    <source>
        <strain evidence="6">DSM 16176</strain>
    </source>
</reference>
<dbReference type="GO" id="GO:0005737">
    <property type="term" value="C:cytoplasm"/>
    <property type="evidence" value="ECO:0007669"/>
    <property type="project" value="TreeGrafter"/>
</dbReference>
<dbReference type="STRING" id="252246.SAMN05421799_102222"/>
<evidence type="ECO:0000256" key="4">
    <source>
        <dbReference type="PIRSR" id="PIRSR602678-1"/>
    </source>
</evidence>
<accession>A0A1N7KVT9</accession>
<feature type="binding site" evidence="4">
    <location>
        <position position="229"/>
    </location>
    <ligand>
        <name>a divalent metal cation</name>
        <dbReference type="ChEBI" id="CHEBI:60240"/>
        <label>1</label>
    </ligand>
</feature>
<dbReference type="GO" id="GO:0016787">
    <property type="term" value="F:hydrolase activity"/>
    <property type="evidence" value="ECO:0007669"/>
    <property type="project" value="UniProtKB-KW"/>
</dbReference>
<dbReference type="GO" id="GO:0046872">
    <property type="term" value="F:metal ion binding"/>
    <property type="evidence" value="ECO:0007669"/>
    <property type="project" value="UniProtKB-KW"/>
</dbReference>
<protein>
    <recommendedName>
        <fullName evidence="2">GTP cyclohydrolase 1 type 2 homolog</fullName>
    </recommendedName>
</protein>
<dbReference type="OrthoDB" id="1116574at2"/>